<dbReference type="Pfam" id="PF09413">
    <property type="entry name" value="DUF2007"/>
    <property type="match status" value="1"/>
</dbReference>
<dbReference type="AlphaFoldDB" id="F6CVA6"/>
<dbReference type="RefSeq" id="WP_013795692.1">
    <property type="nucleotide sequence ID" value="NC_015559.1"/>
</dbReference>
<accession>F6CVA6</accession>
<dbReference type="HOGENOM" id="CLU_130977_1_0_6"/>
<dbReference type="InterPro" id="IPR011322">
    <property type="entry name" value="N-reg_PII-like_a/b"/>
</dbReference>
<dbReference type="EMBL" id="CP002771">
    <property type="protein sequence ID" value="AEF54216.1"/>
    <property type="molecule type" value="Genomic_DNA"/>
</dbReference>
<protein>
    <recommendedName>
        <fullName evidence="1">DUF2007 domain-containing protein</fullName>
    </recommendedName>
</protein>
<dbReference type="SUPFAM" id="SSF54913">
    <property type="entry name" value="GlnB-like"/>
    <property type="match status" value="1"/>
</dbReference>
<feature type="domain" description="DUF2007" evidence="1">
    <location>
        <begin position="7"/>
        <end position="69"/>
    </location>
</feature>
<sequence>MANLITVESFSDPLEAHLAKGRLEAEGIQAFIANEHHIWANWMISHALGGVRVQVNSKNIDAAKRVMERYINGAYEKELNQEFNDLNVKLCPSCHSEAYTNSPTRLSKFLLIISFGLLGIISKLKKVNHKCNECGFSWKN</sequence>
<dbReference type="InterPro" id="IPR018551">
    <property type="entry name" value="DUF2007"/>
</dbReference>
<keyword evidence="3" id="KW-1185">Reference proteome</keyword>
<dbReference type="Gene3D" id="3.30.70.790">
    <property type="entry name" value="UreE, C-terminal domain"/>
    <property type="match status" value="1"/>
</dbReference>
<proteinExistence type="predicted"/>
<dbReference type="KEGG" id="mpc:Mar181_1169"/>
<dbReference type="eggNOG" id="ENOG5031EDH">
    <property type="taxonomic scope" value="Bacteria"/>
</dbReference>
<name>F6CVA6_MARPP</name>
<gene>
    <name evidence="2" type="ordered locus">Mar181_1169</name>
</gene>
<evidence type="ECO:0000313" key="3">
    <source>
        <dbReference type="Proteomes" id="UP000009230"/>
    </source>
</evidence>
<organism evidence="2 3">
    <name type="scientific">Marinomonas posidonica (strain CECT 7376 / NCIMB 14433 / IVIA-Po-181)</name>
    <dbReference type="NCBI Taxonomy" id="491952"/>
    <lineage>
        <taxon>Bacteria</taxon>
        <taxon>Pseudomonadati</taxon>
        <taxon>Pseudomonadota</taxon>
        <taxon>Gammaproteobacteria</taxon>
        <taxon>Oceanospirillales</taxon>
        <taxon>Oceanospirillaceae</taxon>
        <taxon>Marinomonas</taxon>
    </lineage>
</organism>
<evidence type="ECO:0000259" key="1">
    <source>
        <dbReference type="Pfam" id="PF09413"/>
    </source>
</evidence>
<reference evidence="2 3" key="1">
    <citation type="journal article" date="2012" name="Stand. Genomic Sci.">
        <title>Complete genome sequence of Marinomonas posidonica type strain (IVIA-Po-181(T)).</title>
        <authorList>
            <person name="Lucas-Elio P."/>
            <person name="Goodwin L."/>
            <person name="Woyke T."/>
            <person name="Pitluck S."/>
            <person name="Nolan M."/>
            <person name="Kyrpides N.C."/>
            <person name="Detter J.C."/>
            <person name="Copeland A."/>
            <person name="Lu M."/>
            <person name="Bruce D."/>
            <person name="Detter C."/>
            <person name="Tapia R."/>
            <person name="Han S."/>
            <person name="Land M.L."/>
            <person name="Ivanova N."/>
            <person name="Mikhailova N."/>
            <person name="Johnston A.W."/>
            <person name="Sanchez-Amat A."/>
        </authorList>
    </citation>
    <scope>NUCLEOTIDE SEQUENCE [LARGE SCALE GENOMIC DNA]</scope>
    <source>
        <strain evidence="3">CECT 7376 / NCIMB 14433 / IVIA-Po-181</strain>
    </source>
</reference>
<dbReference type="Proteomes" id="UP000009230">
    <property type="component" value="Chromosome"/>
</dbReference>
<evidence type="ECO:0000313" key="2">
    <source>
        <dbReference type="EMBL" id="AEF54216.1"/>
    </source>
</evidence>
<dbReference type="STRING" id="491952.Mar181_1169"/>